<evidence type="ECO:0000313" key="4">
    <source>
        <dbReference type="EMBL" id="OZI25028.1"/>
    </source>
</evidence>
<evidence type="ECO:0000259" key="3">
    <source>
        <dbReference type="Pfam" id="PF13116"/>
    </source>
</evidence>
<feature type="domain" description="YhdP central" evidence="3">
    <location>
        <begin position="3"/>
        <end position="303"/>
    </location>
</feature>
<sequence length="1201" mass="128323">MSLPAKAARFLLWFALAAYLIAAVLLLGLRYWVLPQIDHWRPRIEAYASQALGARVEIGSLAADWRALNPSLTLHGLTIYGEDATPVLMLPSVSAVLGWRSALTLSPTLLSLRIEGPELQLRRDAGNRLWVAGQSIALDAGQDARGSSRLLHWLGAQRDLALLNATVHWQDDYRQAPPVTFEQVSLRVYNGALSHRFALRAEPPAELARDASVRGRIARHALLGGGWTGELYAEINDAEPAAWAPWLPVPQIAGRGAARAWVDLDDGAVTGMTLDTVVRGVRWHAADRSTWVGVDEGALRLQGAPGDVVRLADVALVRGEPEAGLAVRGELTGLRAHLPQVFDPALLQADTVRLDASVRRPQAEPAVVDVRQLDIVNADLDARLHGRWTSQGKTAAGTAEIGGNLARAAMPAIYKYLPLEVNADAREWLASGLPAGQASDASVTVKGDLDDFPFEDPGDVGEFRIAGSYAGAVVDYAPAHGNTKGWPRLENLSGRFAVDKVSLSLDSPGGGVVHTGNGQTVTLGAVTASIPDMEHASTLFVDGQTAGPVPAYLALAHHSPLGELLDGALDTAEGSGPWQVALKLEVPLLDAEETKVDGRITFNDNTFRFVPQMPELRNLRGDLRFSELGLHTDGLHTVFLGGPATIAGKLEQDGDALRVSGTLPAQGLAQWGGNAVLRRLSGQTHYRGLVGYGSDGALDITVESDLAGLAVDMPAPVGKKANETRALKVRWQPVASAAGRRDRLSASLGAALSLVLEHERSARAAPYFSRGALGVNRPAALPPSGLVADIQWPDIDLDAWEAIAAEADPPGPAGKSASGRSQLVLPPLNRVFLQADKLHTGDWTIDKLSLNAVRPKPQHWQVTLDSRQAAGSLAWQEASGAIAGQVTARLTHLALGDPDKADTADPPTQSDDLSDIPAIDLRAEQFSLYGHPLGTLEVQGTNLARGKSWRLDKLRISNPSATLDATGNWRLAGADRGLTVDAVGDFKNLGAFLDGMGMPQVMVDGHGTVTGKLTWHDFPWTHDLAKIEGEARVSLDKGRLLKVNSRSARLLELLSLQSLQRLAKLEFNPANLVRDGFPFDTIRGDMALGRGIMHTEGYKLISPVATIVLAGDTDIVTEQWNLHAAVIPNLDASGAAMVTALAVNPLIGLGAFLTQWLLKHPLAHAMTMEYTVTGPWDDPKLQPVETKPPPKPGPVEGFIEH</sequence>
<dbReference type="InterPro" id="IPR011836">
    <property type="entry name" value="YhdP"/>
</dbReference>
<keyword evidence="2" id="KW-0812">Transmembrane</keyword>
<comment type="caution">
    <text evidence="4">The sequence shown here is derived from an EMBL/GenBank/DDBJ whole genome shotgun (WGS) entry which is preliminary data.</text>
</comment>
<dbReference type="AlphaFoldDB" id="A0A261RJ04"/>
<keyword evidence="2" id="KW-1133">Transmembrane helix</keyword>
<protein>
    <submittedName>
        <fullName evidence="4">TIGR02099 family protein</fullName>
    </submittedName>
</protein>
<feature type="region of interest" description="Disordered" evidence="1">
    <location>
        <begin position="1177"/>
        <end position="1201"/>
    </location>
</feature>
<accession>A0A261RJ04</accession>
<dbReference type="InterPro" id="IPR025263">
    <property type="entry name" value="YhdP_central"/>
</dbReference>
<keyword evidence="5" id="KW-1185">Reference proteome</keyword>
<dbReference type="RefSeq" id="WP_249276257.1">
    <property type="nucleotide sequence ID" value="NZ_NEVK01000003.1"/>
</dbReference>
<organism evidence="4 5">
    <name type="scientific">Bordetella genomosp. 7</name>
    <dbReference type="NCBI Taxonomy" id="1416805"/>
    <lineage>
        <taxon>Bacteria</taxon>
        <taxon>Pseudomonadati</taxon>
        <taxon>Pseudomonadota</taxon>
        <taxon>Betaproteobacteria</taxon>
        <taxon>Burkholderiales</taxon>
        <taxon>Alcaligenaceae</taxon>
        <taxon>Bordetella</taxon>
    </lineage>
</organism>
<gene>
    <name evidence="4" type="ORF">CAL19_06025</name>
</gene>
<dbReference type="PANTHER" id="PTHR38690:SF1">
    <property type="entry name" value="PROTEASE"/>
    <property type="match status" value="1"/>
</dbReference>
<evidence type="ECO:0000256" key="2">
    <source>
        <dbReference type="SAM" id="Phobius"/>
    </source>
</evidence>
<dbReference type="NCBIfam" id="TIGR02099">
    <property type="entry name" value="YhdP family protein"/>
    <property type="match status" value="1"/>
</dbReference>
<dbReference type="PANTHER" id="PTHR38690">
    <property type="entry name" value="PROTEASE-RELATED"/>
    <property type="match status" value="1"/>
</dbReference>
<reference evidence="5" key="1">
    <citation type="submission" date="2017-05" db="EMBL/GenBank/DDBJ databases">
        <title>Complete and WGS of Bordetella genogroups.</title>
        <authorList>
            <person name="Spilker T."/>
            <person name="Lipuma J."/>
        </authorList>
    </citation>
    <scope>NUCLEOTIDE SEQUENCE [LARGE SCALE GENOMIC DNA]</scope>
    <source>
        <strain evidence="5">AU18089</strain>
    </source>
</reference>
<feature type="domain" description="YhdP central" evidence="3">
    <location>
        <begin position="337"/>
        <end position="1180"/>
    </location>
</feature>
<evidence type="ECO:0000256" key="1">
    <source>
        <dbReference type="SAM" id="MobiDB-lite"/>
    </source>
</evidence>
<feature type="transmembrane region" description="Helical" evidence="2">
    <location>
        <begin position="12"/>
        <end position="33"/>
    </location>
</feature>
<dbReference type="Proteomes" id="UP000216947">
    <property type="component" value="Unassembled WGS sequence"/>
</dbReference>
<keyword evidence="2" id="KW-0472">Membrane</keyword>
<dbReference type="EMBL" id="NEVK01000003">
    <property type="protein sequence ID" value="OZI25028.1"/>
    <property type="molecule type" value="Genomic_DNA"/>
</dbReference>
<name>A0A261RJ04_9BORD</name>
<proteinExistence type="predicted"/>
<evidence type="ECO:0000313" key="5">
    <source>
        <dbReference type="Proteomes" id="UP000216947"/>
    </source>
</evidence>
<dbReference type="Pfam" id="PF13116">
    <property type="entry name" value="YhdP"/>
    <property type="match status" value="2"/>
</dbReference>